<evidence type="ECO:0000313" key="2">
    <source>
        <dbReference type="EMBL" id="GAI97955.1"/>
    </source>
</evidence>
<feature type="transmembrane region" description="Helical" evidence="1">
    <location>
        <begin position="45"/>
        <end position="65"/>
    </location>
</feature>
<protein>
    <submittedName>
        <fullName evidence="2">Uncharacterized protein</fullName>
    </submittedName>
</protein>
<proteinExistence type="predicted"/>
<name>X1UDM1_9ZZZZ</name>
<keyword evidence="1" id="KW-0472">Membrane</keyword>
<comment type="caution">
    <text evidence="2">The sequence shown here is derived from an EMBL/GenBank/DDBJ whole genome shotgun (WGS) entry which is preliminary data.</text>
</comment>
<gene>
    <name evidence="2" type="ORF">S12H4_39150</name>
</gene>
<reference evidence="2" key="1">
    <citation type="journal article" date="2014" name="Front. Microbiol.">
        <title>High frequency of phylogenetically diverse reductive dehalogenase-homologous genes in deep subseafloor sedimentary metagenomes.</title>
        <authorList>
            <person name="Kawai M."/>
            <person name="Futagami T."/>
            <person name="Toyoda A."/>
            <person name="Takaki Y."/>
            <person name="Nishi S."/>
            <person name="Hori S."/>
            <person name="Arai W."/>
            <person name="Tsubouchi T."/>
            <person name="Morono Y."/>
            <person name="Uchiyama I."/>
            <person name="Ito T."/>
            <person name="Fujiyama A."/>
            <person name="Inagaki F."/>
            <person name="Takami H."/>
        </authorList>
    </citation>
    <scope>NUCLEOTIDE SEQUENCE</scope>
    <source>
        <strain evidence="2">Expedition CK06-06</strain>
    </source>
</reference>
<dbReference type="AlphaFoldDB" id="X1UDM1"/>
<accession>X1UDM1</accession>
<feature type="non-terminal residue" evidence="2">
    <location>
        <position position="1"/>
    </location>
</feature>
<feature type="transmembrane region" description="Helical" evidence="1">
    <location>
        <begin position="19"/>
        <end position="38"/>
    </location>
</feature>
<dbReference type="EMBL" id="BARW01023635">
    <property type="protein sequence ID" value="GAI97955.1"/>
    <property type="molecule type" value="Genomic_DNA"/>
</dbReference>
<keyword evidence="1" id="KW-0812">Transmembrane</keyword>
<sequence length="116" mass="11715">VEGVIVSMSPKLGALELPFTWGTLLGVPAAGIAAALMTKGILGDLGMGVAAGGCAILGYTLPAMLQEFTLARPKGQLTAEQRAALAAGNKVKQLPPGPLYAPQRAQAQVSVGVGYE</sequence>
<organism evidence="2">
    <name type="scientific">marine sediment metagenome</name>
    <dbReference type="NCBI Taxonomy" id="412755"/>
    <lineage>
        <taxon>unclassified sequences</taxon>
        <taxon>metagenomes</taxon>
        <taxon>ecological metagenomes</taxon>
    </lineage>
</organism>
<keyword evidence="1" id="KW-1133">Transmembrane helix</keyword>
<evidence type="ECO:0000256" key="1">
    <source>
        <dbReference type="SAM" id="Phobius"/>
    </source>
</evidence>